<keyword evidence="1" id="KW-0472">Membrane</keyword>
<keyword evidence="3" id="KW-1185">Reference proteome</keyword>
<organism evidence="2 3">
    <name type="scientific">Brumimicrobium oceani</name>
    <dbReference type="NCBI Taxonomy" id="2100725"/>
    <lineage>
        <taxon>Bacteria</taxon>
        <taxon>Pseudomonadati</taxon>
        <taxon>Bacteroidota</taxon>
        <taxon>Flavobacteriia</taxon>
        <taxon>Flavobacteriales</taxon>
        <taxon>Crocinitomicaceae</taxon>
        <taxon>Brumimicrobium</taxon>
    </lineage>
</organism>
<feature type="transmembrane region" description="Helical" evidence="1">
    <location>
        <begin position="186"/>
        <end position="210"/>
    </location>
</feature>
<accession>A0A2U2X5A2</accession>
<dbReference type="EMBL" id="QFRJ01000013">
    <property type="protein sequence ID" value="PWH82932.1"/>
    <property type="molecule type" value="Genomic_DNA"/>
</dbReference>
<feature type="transmembrane region" description="Helical" evidence="1">
    <location>
        <begin position="38"/>
        <end position="59"/>
    </location>
</feature>
<dbReference type="GO" id="GO:0005548">
    <property type="term" value="F:phospholipid transporter activity"/>
    <property type="evidence" value="ECO:0007669"/>
    <property type="project" value="TreeGrafter"/>
</dbReference>
<dbReference type="AlphaFoldDB" id="A0A2U2X5A2"/>
<comment type="caution">
    <text evidence="2">The sequence shown here is derived from an EMBL/GenBank/DDBJ whole genome shotgun (WGS) entry which is preliminary data.</text>
</comment>
<name>A0A2U2X5A2_9FLAO</name>
<dbReference type="Pfam" id="PF02405">
    <property type="entry name" value="MlaE"/>
    <property type="match status" value="1"/>
</dbReference>
<dbReference type="InterPro" id="IPR030802">
    <property type="entry name" value="Permease_MalE"/>
</dbReference>
<feature type="transmembrane region" description="Helical" evidence="1">
    <location>
        <begin position="136"/>
        <end position="160"/>
    </location>
</feature>
<keyword evidence="1" id="KW-0812">Transmembrane</keyword>
<sequence length="246" mass="26709">MSYIVSIGKYVGMMKEVFSKPERFKVYYTRTISEINTIGINSAGIVAILSVFMGAVIALQTASNMDSPLLPKYTIGYITRSSTILEFSPTIISLILAGKVGSNIASEIGTMKVTEQIDALEIMGVNSLSFLVLPKIIAAVFFFPFLIIFSMGLSILGGYYSVTASGLASHEEFVYGVRAFFKTSDIIYALVKTCVFAFIIVSVSSFYGYYTKGGALDVGTSSTHAVVWSSIVILLTNFVLTQLILM</sequence>
<dbReference type="PANTHER" id="PTHR30188">
    <property type="entry name" value="ABC TRANSPORTER PERMEASE PROTEIN-RELATED"/>
    <property type="match status" value="1"/>
</dbReference>
<proteinExistence type="predicted"/>
<dbReference type="GO" id="GO:0043190">
    <property type="term" value="C:ATP-binding cassette (ABC) transporter complex"/>
    <property type="evidence" value="ECO:0007669"/>
    <property type="project" value="InterPro"/>
</dbReference>
<reference evidence="2 3" key="2">
    <citation type="submission" date="2018-05" db="EMBL/GenBank/DDBJ databases">
        <authorList>
            <person name="Lanie J.A."/>
            <person name="Ng W.-L."/>
            <person name="Kazmierczak K.M."/>
            <person name="Andrzejewski T.M."/>
            <person name="Davidsen T.M."/>
            <person name="Wayne K.J."/>
            <person name="Tettelin H."/>
            <person name="Glass J.I."/>
            <person name="Rusch D."/>
            <person name="Podicherti R."/>
            <person name="Tsui H.-C.T."/>
            <person name="Winkler M.E."/>
        </authorList>
    </citation>
    <scope>NUCLEOTIDE SEQUENCE [LARGE SCALE GENOMIC DNA]</scope>
    <source>
        <strain evidence="2 3">C305</strain>
    </source>
</reference>
<evidence type="ECO:0000256" key="1">
    <source>
        <dbReference type="SAM" id="Phobius"/>
    </source>
</evidence>
<protein>
    <submittedName>
        <fullName evidence="2">ABC transporter permease</fullName>
    </submittedName>
</protein>
<dbReference type="PANTHER" id="PTHR30188:SF4">
    <property type="entry name" value="PROTEIN TRIGALACTOSYLDIACYLGLYCEROL 1, CHLOROPLASTIC"/>
    <property type="match status" value="1"/>
</dbReference>
<gene>
    <name evidence="2" type="ORF">DIT68_13630</name>
</gene>
<reference evidence="2 3" key="1">
    <citation type="submission" date="2018-05" db="EMBL/GenBank/DDBJ databases">
        <title>Brumimicrobium oceani sp. nov., isolated from coastal sediment.</title>
        <authorList>
            <person name="Kou Y."/>
        </authorList>
    </citation>
    <scope>NUCLEOTIDE SEQUENCE [LARGE SCALE GENOMIC DNA]</scope>
    <source>
        <strain evidence="2 3">C305</strain>
    </source>
</reference>
<evidence type="ECO:0000313" key="2">
    <source>
        <dbReference type="EMBL" id="PWH82932.1"/>
    </source>
</evidence>
<keyword evidence="1" id="KW-1133">Transmembrane helix</keyword>
<feature type="transmembrane region" description="Helical" evidence="1">
    <location>
        <begin position="225"/>
        <end position="245"/>
    </location>
</feature>
<evidence type="ECO:0000313" key="3">
    <source>
        <dbReference type="Proteomes" id="UP000245370"/>
    </source>
</evidence>
<dbReference type="OrthoDB" id="9810518at2"/>
<dbReference type="Proteomes" id="UP000245370">
    <property type="component" value="Unassembled WGS sequence"/>
</dbReference>
<dbReference type="RefSeq" id="WP_109360373.1">
    <property type="nucleotide sequence ID" value="NZ_QFRJ01000013.1"/>
</dbReference>